<dbReference type="AlphaFoldDB" id="A0A4P9Y093"/>
<dbReference type="EMBL" id="KZ988457">
    <property type="protein sequence ID" value="RKP12155.1"/>
    <property type="molecule type" value="Genomic_DNA"/>
</dbReference>
<dbReference type="PROSITE" id="PS50011">
    <property type="entry name" value="PROTEIN_KINASE_DOM"/>
    <property type="match status" value="1"/>
</dbReference>
<dbReference type="GO" id="GO:0005524">
    <property type="term" value="F:ATP binding"/>
    <property type="evidence" value="ECO:0007669"/>
    <property type="project" value="InterPro"/>
</dbReference>
<dbReference type="Proteomes" id="UP000267251">
    <property type="component" value="Unassembled WGS sequence"/>
</dbReference>
<accession>A0A4P9Y093</accession>
<dbReference type="InterPro" id="IPR000719">
    <property type="entry name" value="Prot_kinase_dom"/>
</dbReference>
<organism evidence="3 4">
    <name type="scientific">Piptocephalis cylindrospora</name>
    <dbReference type="NCBI Taxonomy" id="1907219"/>
    <lineage>
        <taxon>Eukaryota</taxon>
        <taxon>Fungi</taxon>
        <taxon>Fungi incertae sedis</taxon>
        <taxon>Zoopagomycota</taxon>
        <taxon>Zoopagomycotina</taxon>
        <taxon>Zoopagomycetes</taxon>
        <taxon>Zoopagales</taxon>
        <taxon>Piptocephalidaceae</taxon>
        <taxon>Piptocephalis</taxon>
    </lineage>
</organism>
<dbReference type="InterPro" id="IPR011009">
    <property type="entry name" value="Kinase-like_dom_sf"/>
</dbReference>
<evidence type="ECO:0000313" key="4">
    <source>
        <dbReference type="Proteomes" id="UP000267251"/>
    </source>
</evidence>
<reference evidence="4" key="1">
    <citation type="journal article" date="2018" name="Nat. Microbiol.">
        <title>Leveraging single-cell genomics to expand the fungal tree of life.</title>
        <authorList>
            <person name="Ahrendt S.R."/>
            <person name="Quandt C.A."/>
            <person name="Ciobanu D."/>
            <person name="Clum A."/>
            <person name="Salamov A."/>
            <person name="Andreopoulos B."/>
            <person name="Cheng J.F."/>
            <person name="Woyke T."/>
            <person name="Pelin A."/>
            <person name="Henrissat B."/>
            <person name="Reynolds N.K."/>
            <person name="Benny G.L."/>
            <person name="Smith M.E."/>
            <person name="James T.Y."/>
            <person name="Grigoriev I.V."/>
        </authorList>
    </citation>
    <scope>NUCLEOTIDE SEQUENCE [LARGE SCALE GENOMIC DNA]</scope>
</reference>
<evidence type="ECO:0000313" key="3">
    <source>
        <dbReference type="EMBL" id="RKP12155.1"/>
    </source>
</evidence>
<dbReference type="SUPFAM" id="SSF56112">
    <property type="entry name" value="Protein kinase-like (PK-like)"/>
    <property type="match status" value="1"/>
</dbReference>
<sequence>MQLFLSTPATCTGKDTPWGPLLACAVLLLATLPVNGMHQPGTTDKGKGRYKDAHPQPAMNFHHQQPVMNAHHQQAAMNIHRLAAQAALNAPRNPNQGVVGNNVYQDAHNHWPQGNNYMIHHEGTHNYHQSTHGYSDYAARNGVAADSTIHFRFNEEARRAKIRDPPKAHLPITDMLNWEYIKKVLPACAESSEESIYSHKEGQPIIPWADSFKRYHSMPNALQLSLYWAKCADERITKAIRQRKLFVRSSYGGGPMTATIADYRVASGGAWSPVSRLYVTKSLSDRLEKLDVVVKHSRDDSKRTKISTSYYLMEGELLVPTRGSITPIPVKIIRYNVPHGKEAKAFKEKMISTLRNALRAHCYSPEVTIKILDVVVEDPRFIYVVTENYDGSLRDMMQEELPYNLNSHTSRTHSETGKLSEEMAARLFIPFIRDLLKLSRQGIHLRNLSPDTIKVKRNEKNVVSLHVVDFIESVMDTSFEEVKNLGYSVNYYYDPKELFLRKRQSREWSRVALQELDLRQTSAVLYDAVVGEESLESARSSDYIHRDIPILPRAVGGLTASLTQFFEDTLKGHPGFRPSITNLDYLQRWENELKGTPLGHASASKHAAQGIHGHY</sequence>
<gene>
    <name evidence="3" type="ORF">BJ684DRAFT_21284</name>
</gene>
<dbReference type="Gene3D" id="1.10.510.10">
    <property type="entry name" value="Transferase(Phosphotransferase) domain 1"/>
    <property type="match status" value="1"/>
</dbReference>
<evidence type="ECO:0000259" key="2">
    <source>
        <dbReference type="PROSITE" id="PS50011"/>
    </source>
</evidence>
<protein>
    <recommendedName>
        <fullName evidence="2">Protein kinase domain-containing protein</fullName>
    </recommendedName>
</protein>
<feature type="signal peptide" evidence="1">
    <location>
        <begin position="1"/>
        <end position="36"/>
    </location>
</feature>
<proteinExistence type="predicted"/>
<evidence type="ECO:0000256" key="1">
    <source>
        <dbReference type="SAM" id="SignalP"/>
    </source>
</evidence>
<dbReference type="GO" id="GO:0004672">
    <property type="term" value="F:protein kinase activity"/>
    <property type="evidence" value="ECO:0007669"/>
    <property type="project" value="InterPro"/>
</dbReference>
<name>A0A4P9Y093_9FUNG</name>
<keyword evidence="4" id="KW-1185">Reference proteome</keyword>
<feature type="chain" id="PRO_5020644558" description="Protein kinase domain-containing protein" evidence="1">
    <location>
        <begin position="37"/>
        <end position="615"/>
    </location>
</feature>
<feature type="domain" description="Protein kinase" evidence="2">
    <location>
        <begin position="260"/>
        <end position="590"/>
    </location>
</feature>
<keyword evidence="1" id="KW-0732">Signal</keyword>